<reference evidence="1 2" key="1">
    <citation type="submission" date="2015-07" db="EMBL/GenBank/DDBJ databases">
        <authorList>
            <consortium name="Pathogen Informatics"/>
        </authorList>
    </citation>
    <scope>NUCLEOTIDE SEQUENCE [LARGE SCALE GENOMIC DNA]</scope>
    <source>
        <strain evidence="1 2">A51</strain>
    </source>
</reference>
<dbReference type="AlphaFoldDB" id="A0A655S2S1"/>
<gene>
    <name evidence="1" type="ORF">ERS013165_03305</name>
</gene>
<evidence type="ECO:0000313" key="1">
    <source>
        <dbReference type="EMBL" id="CSB07934.1"/>
    </source>
</evidence>
<proteinExistence type="predicted"/>
<dbReference type="EMBL" id="CWOW01000022">
    <property type="protein sequence ID" value="CSB07934.1"/>
    <property type="molecule type" value="Genomic_DNA"/>
</dbReference>
<evidence type="ECO:0000313" key="2">
    <source>
        <dbReference type="Proteomes" id="UP000044806"/>
    </source>
</evidence>
<organism evidence="1 2">
    <name type="scientific">Vibrio cholerae</name>
    <dbReference type="NCBI Taxonomy" id="666"/>
    <lineage>
        <taxon>Bacteria</taxon>
        <taxon>Pseudomonadati</taxon>
        <taxon>Pseudomonadota</taxon>
        <taxon>Gammaproteobacteria</taxon>
        <taxon>Vibrionales</taxon>
        <taxon>Vibrionaceae</taxon>
        <taxon>Vibrio</taxon>
    </lineage>
</organism>
<dbReference type="Proteomes" id="UP000044806">
    <property type="component" value="Unassembled WGS sequence"/>
</dbReference>
<accession>A0A655S2S1</accession>
<protein>
    <submittedName>
        <fullName evidence="1">Uncharacterized protein</fullName>
    </submittedName>
</protein>
<name>A0A655S2S1_VIBCL</name>
<sequence>MTHLHAQWKIGWKPVSKVFQLRQMFRPKSGGQLNRPHANSVVQGLH</sequence>